<organism evidence="16 17">
    <name type="scientific">Kushneria aurantia</name>
    <dbReference type="NCBI Taxonomy" id="504092"/>
    <lineage>
        <taxon>Bacteria</taxon>
        <taxon>Pseudomonadati</taxon>
        <taxon>Pseudomonadota</taxon>
        <taxon>Gammaproteobacteria</taxon>
        <taxon>Oceanospirillales</taxon>
        <taxon>Halomonadaceae</taxon>
        <taxon>Kushneria</taxon>
    </lineage>
</organism>
<dbReference type="Proteomes" id="UP001589814">
    <property type="component" value="Unassembled WGS sequence"/>
</dbReference>
<keyword evidence="2" id="KW-1003">Cell membrane</keyword>
<evidence type="ECO:0000256" key="8">
    <source>
        <dbReference type="ARBA" id="ARBA00023136"/>
    </source>
</evidence>
<keyword evidence="5" id="KW-0997">Cell inner membrane</keyword>
<feature type="region of interest" description="Disordered" evidence="12">
    <location>
        <begin position="319"/>
        <end position="339"/>
    </location>
</feature>
<evidence type="ECO:0000256" key="2">
    <source>
        <dbReference type="ARBA" id="ARBA00022475"/>
    </source>
</evidence>
<dbReference type="SUPFAM" id="SSF58104">
    <property type="entry name" value="Methyl-accepting chemotaxis protein (MCP) signaling domain"/>
    <property type="match status" value="1"/>
</dbReference>
<keyword evidence="7 13" id="KW-1133">Transmembrane helix</keyword>
<dbReference type="PROSITE" id="PS50111">
    <property type="entry name" value="CHEMOTAXIS_TRANSDUC_2"/>
    <property type="match status" value="1"/>
</dbReference>
<sequence length="544" mass="58381">MKNVSIKWSITAALLCMAGMIGALSALNAWSGLRSEHTLQELAGTNAELNRLAGRVQFNVLETRLYLDRYASFSTQGNPEAARQYLQRAIDALGRADSRMDELSGVVLGAEDTRAPLLAAIEQAYADYVSEGLAPLVEAAPFQVQRRQPALDELAPALSNAAAGLVDYTESRSREAIVAAQSFNQHMKIVVSALLAVALLTALLIRWLLIRDVVKPLREAVGCFEHIARGNLNLSISDRGRNEIGQLFTALDTMQGQLRELVAALRDSSQSVFAGAGNTSGASHDLARRTGSQRDALIQISGRMAQLTERVGRNSEAAREADSLSADASRAAQHGGSEVEQTLASMRDIAGCADQIREIVTIMDSIAFQTNLLALNASVEAARAGEQGRGFAVVAGEVRALAGRSADSARQIRQLIENTTERVGRGVEQAERSGDIMAETVDSIRRLSSLAEEIAAAAREQSHDIEQINAGLDEVSAITHDNSALVEQTSTAADDLEGQAQRLADLMARFRIDREAADRERPGADSDALQQLHLKPAVQDTALA</sequence>
<dbReference type="Pfam" id="PF02203">
    <property type="entry name" value="TarH"/>
    <property type="match status" value="1"/>
</dbReference>
<dbReference type="Pfam" id="PF00015">
    <property type="entry name" value="MCPsignal"/>
    <property type="match status" value="1"/>
</dbReference>
<accession>A0ABV6G014</accession>
<dbReference type="PROSITE" id="PS50885">
    <property type="entry name" value="HAMP"/>
    <property type="match status" value="1"/>
</dbReference>
<evidence type="ECO:0000256" key="5">
    <source>
        <dbReference type="ARBA" id="ARBA00022519"/>
    </source>
</evidence>
<dbReference type="SMART" id="SM00304">
    <property type="entry name" value="HAMP"/>
    <property type="match status" value="1"/>
</dbReference>
<evidence type="ECO:0000259" key="14">
    <source>
        <dbReference type="PROSITE" id="PS50111"/>
    </source>
</evidence>
<dbReference type="InterPro" id="IPR004089">
    <property type="entry name" value="MCPsignal_dom"/>
</dbReference>
<dbReference type="PANTHER" id="PTHR43531:SF14">
    <property type="entry name" value="METHYL-ACCEPTING CHEMOTAXIS PROTEIN I-RELATED"/>
    <property type="match status" value="1"/>
</dbReference>
<dbReference type="RefSeq" id="WP_083920898.1">
    <property type="nucleotide sequence ID" value="NZ_JBHLVX010000012.1"/>
</dbReference>
<keyword evidence="8 13" id="KW-0472">Membrane</keyword>
<keyword evidence="4" id="KW-0145">Chemotaxis</keyword>
<comment type="caution">
    <text evidence="16">The sequence shown here is derived from an EMBL/GenBank/DDBJ whole genome shotgun (WGS) entry which is preliminary data.</text>
</comment>
<comment type="subcellular location">
    <subcellularLocation>
        <location evidence="1">Cell inner membrane</location>
        <topology evidence="1">Multi-pass membrane protein</topology>
    </subcellularLocation>
</comment>
<dbReference type="EMBL" id="JBHLVX010000012">
    <property type="protein sequence ID" value="MFC0266990.1"/>
    <property type="molecule type" value="Genomic_DNA"/>
</dbReference>
<dbReference type="PRINTS" id="PR00260">
    <property type="entry name" value="CHEMTRNSDUCR"/>
</dbReference>
<reference evidence="16 17" key="1">
    <citation type="submission" date="2024-09" db="EMBL/GenBank/DDBJ databases">
        <authorList>
            <person name="Sun Q."/>
            <person name="Mori K."/>
        </authorList>
    </citation>
    <scope>NUCLEOTIDE SEQUENCE [LARGE SCALE GENOMIC DNA]</scope>
    <source>
        <strain evidence="16 17">CCM 7415</strain>
    </source>
</reference>
<feature type="domain" description="Methyl-accepting transducer" evidence="14">
    <location>
        <begin position="268"/>
        <end position="497"/>
    </location>
</feature>
<feature type="compositionally biased region" description="Low complexity" evidence="12">
    <location>
        <begin position="323"/>
        <end position="332"/>
    </location>
</feature>
<keyword evidence="3" id="KW-0488">Methylation</keyword>
<dbReference type="SMART" id="SM00283">
    <property type="entry name" value="MA"/>
    <property type="match status" value="1"/>
</dbReference>
<evidence type="ECO:0000256" key="13">
    <source>
        <dbReference type="SAM" id="Phobius"/>
    </source>
</evidence>
<dbReference type="InterPro" id="IPR003660">
    <property type="entry name" value="HAMP_dom"/>
</dbReference>
<dbReference type="CDD" id="cd11386">
    <property type="entry name" value="MCP_signal"/>
    <property type="match status" value="1"/>
</dbReference>
<keyword evidence="9 11" id="KW-0807">Transducer</keyword>
<keyword evidence="17" id="KW-1185">Reference proteome</keyword>
<feature type="transmembrane region" description="Helical" evidence="13">
    <location>
        <begin position="189"/>
        <end position="209"/>
    </location>
</feature>
<evidence type="ECO:0000256" key="10">
    <source>
        <dbReference type="ARBA" id="ARBA00029447"/>
    </source>
</evidence>
<dbReference type="Gene3D" id="1.10.287.950">
    <property type="entry name" value="Methyl-accepting chemotaxis protein"/>
    <property type="match status" value="1"/>
</dbReference>
<evidence type="ECO:0000313" key="16">
    <source>
        <dbReference type="EMBL" id="MFC0266990.1"/>
    </source>
</evidence>
<evidence type="ECO:0000256" key="9">
    <source>
        <dbReference type="ARBA" id="ARBA00023224"/>
    </source>
</evidence>
<dbReference type="InterPro" id="IPR004090">
    <property type="entry name" value="Chemotax_Me-accpt_rcpt"/>
</dbReference>
<feature type="region of interest" description="Disordered" evidence="12">
    <location>
        <begin position="517"/>
        <end position="544"/>
    </location>
</feature>
<comment type="similarity">
    <text evidence="10">Belongs to the methyl-accepting chemotaxis (MCP) protein family.</text>
</comment>
<proteinExistence type="inferred from homology"/>
<evidence type="ECO:0000256" key="11">
    <source>
        <dbReference type="PROSITE-ProRule" id="PRU00284"/>
    </source>
</evidence>
<evidence type="ECO:0000256" key="4">
    <source>
        <dbReference type="ARBA" id="ARBA00022500"/>
    </source>
</evidence>
<dbReference type="PANTHER" id="PTHR43531">
    <property type="entry name" value="PROTEIN ICFG"/>
    <property type="match status" value="1"/>
</dbReference>
<dbReference type="InterPro" id="IPR003122">
    <property type="entry name" value="Tar_rcpt_lig-bd"/>
</dbReference>
<evidence type="ECO:0000259" key="15">
    <source>
        <dbReference type="PROSITE" id="PS50885"/>
    </source>
</evidence>
<dbReference type="Pfam" id="PF00672">
    <property type="entry name" value="HAMP"/>
    <property type="match status" value="1"/>
</dbReference>
<keyword evidence="6 13" id="KW-0812">Transmembrane</keyword>
<dbReference type="CDD" id="cd06225">
    <property type="entry name" value="HAMP"/>
    <property type="match status" value="1"/>
</dbReference>
<evidence type="ECO:0000313" key="17">
    <source>
        <dbReference type="Proteomes" id="UP001589814"/>
    </source>
</evidence>
<evidence type="ECO:0000256" key="12">
    <source>
        <dbReference type="SAM" id="MobiDB-lite"/>
    </source>
</evidence>
<feature type="domain" description="HAMP" evidence="15">
    <location>
        <begin position="211"/>
        <end position="263"/>
    </location>
</feature>
<gene>
    <name evidence="16" type="ORF">ACFFHW_03075</name>
</gene>
<evidence type="ECO:0000256" key="6">
    <source>
        <dbReference type="ARBA" id="ARBA00022692"/>
    </source>
</evidence>
<evidence type="ECO:0000256" key="1">
    <source>
        <dbReference type="ARBA" id="ARBA00004429"/>
    </source>
</evidence>
<evidence type="ECO:0000256" key="3">
    <source>
        <dbReference type="ARBA" id="ARBA00022481"/>
    </source>
</evidence>
<protein>
    <submittedName>
        <fullName evidence="16">Methyl-accepting chemotaxis protein</fullName>
    </submittedName>
</protein>
<evidence type="ECO:0000256" key="7">
    <source>
        <dbReference type="ARBA" id="ARBA00022989"/>
    </source>
</evidence>
<dbReference type="InterPro" id="IPR051310">
    <property type="entry name" value="MCP_chemotaxis"/>
</dbReference>
<name>A0ABV6G014_9GAMM</name>